<reference evidence="3" key="1">
    <citation type="submission" date="2022-08" db="EMBL/GenBank/DDBJ databases">
        <title>Genome analysis of Corynebacteriales strain.</title>
        <authorList>
            <person name="Lee S.D."/>
        </authorList>
    </citation>
    <scope>NUCLEOTIDE SEQUENCE</scope>
    <source>
        <strain evidence="3">D3-21</strain>
    </source>
</reference>
<keyword evidence="1" id="KW-0812">Transmembrane</keyword>
<comment type="caution">
    <text evidence="3">The sequence shown here is derived from an EMBL/GenBank/DDBJ whole genome shotgun (WGS) entry which is preliminary data.</text>
</comment>
<dbReference type="Proteomes" id="UP001152755">
    <property type="component" value="Unassembled WGS sequence"/>
</dbReference>
<evidence type="ECO:0000313" key="3">
    <source>
        <dbReference type="EMBL" id="MDG3015594.1"/>
    </source>
</evidence>
<dbReference type="InterPro" id="IPR046253">
    <property type="entry name" value="DUF6286"/>
</dbReference>
<proteinExistence type="predicted"/>
<evidence type="ECO:0000256" key="1">
    <source>
        <dbReference type="SAM" id="Phobius"/>
    </source>
</evidence>
<protein>
    <submittedName>
        <fullName evidence="3">DUF6286 domain-containing protein</fullName>
    </submittedName>
</protein>
<keyword evidence="1" id="KW-1133">Transmembrane helix</keyword>
<dbReference type="EMBL" id="JANRHA010000008">
    <property type="protein sequence ID" value="MDG3015594.1"/>
    <property type="molecule type" value="Genomic_DNA"/>
</dbReference>
<keyword evidence="1" id="KW-0472">Membrane</keyword>
<feature type="transmembrane region" description="Helical" evidence="1">
    <location>
        <begin position="67"/>
        <end position="87"/>
    </location>
</feature>
<organism evidence="3 4">
    <name type="scientific">Speluncibacter jeojiensis</name>
    <dbReference type="NCBI Taxonomy" id="2710754"/>
    <lineage>
        <taxon>Bacteria</taxon>
        <taxon>Bacillati</taxon>
        <taxon>Actinomycetota</taxon>
        <taxon>Actinomycetes</taxon>
        <taxon>Mycobacteriales</taxon>
        <taxon>Speluncibacteraceae</taxon>
        <taxon>Speluncibacter</taxon>
    </lineage>
</organism>
<dbReference type="RefSeq" id="WP_332520119.1">
    <property type="nucleotide sequence ID" value="NZ_JANRHA010000008.1"/>
</dbReference>
<accession>A0A9X4M092</accession>
<name>A0A9X4M092_9ACTN</name>
<gene>
    <name evidence="3" type="ORF">NVS88_13620</name>
</gene>
<feature type="domain" description="DUF6286" evidence="2">
    <location>
        <begin position="77"/>
        <end position="174"/>
    </location>
</feature>
<dbReference type="Pfam" id="PF19803">
    <property type="entry name" value="DUF6286"/>
    <property type="match status" value="1"/>
</dbReference>
<evidence type="ECO:0000313" key="4">
    <source>
        <dbReference type="Proteomes" id="UP001152755"/>
    </source>
</evidence>
<feature type="transmembrane region" description="Helical" evidence="1">
    <location>
        <begin position="39"/>
        <end position="61"/>
    </location>
</feature>
<dbReference type="AlphaFoldDB" id="A0A9X4M092"/>
<evidence type="ECO:0000259" key="2">
    <source>
        <dbReference type="Pfam" id="PF19803"/>
    </source>
</evidence>
<sequence length="181" mass="18651">MSSPRPGAPAPTGNPAAAPVAILFGLGLLVLAAICVRDLLIATGAIGGSGWLATAFRWVARLRWHDWMLPAAIVAVLVGLALLFAAVKPRPHTHLSLTSPAGVWLRPTDLARLCSGRARTVAGVLSATTAVSRKRAVVSVTVGAPAVPDLEDQVRAAVSAGLTALVHTPELRIAITEQEAS</sequence>
<keyword evidence="4" id="KW-1185">Reference proteome</keyword>
<feature type="transmembrane region" description="Helical" evidence="1">
    <location>
        <begin position="16"/>
        <end position="34"/>
    </location>
</feature>